<name>A0A0F9E2Y1_9ZZZZ</name>
<dbReference type="InterPro" id="IPR036388">
    <property type="entry name" value="WH-like_DNA-bd_sf"/>
</dbReference>
<dbReference type="Gene3D" id="1.10.10.10">
    <property type="entry name" value="Winged helix-like DNA-binding domain superfamily/Winged helix DNA-binding domain"/>
    <property type="match status" value="1"/>
</dbReference>
<accession>A0A0F9E2Y1</accession>
<dbReference type="AlphaFoldDB" id="A0A0F9E2Y1"/>
<dbReference type="EMBL" id="LAZR01026559">
    <property type="protein sequence ID" value="KKL68349.1"/>
    <property type="molecule type" value="Genomic_DNA"/>
</dbReference>
<protein>
    <recommendedName>
        <fullName evidence="2">Helix-turn-helix domain-containing protein</fullName>
    </recommendedName>
</protein>
<organism evidence="1">
    <name type="scientific">marine sediment metagenome</name>
    <dbReference type="NCBI Taxonomy" id="412755"/>
    <lineage>
        <taxon>unclassified sequences</taxon>
        <taxon>metagenomes</taxon>
        <taxon>ecological metagenomes</taxon>
    </lineage>
</organism>
<gene>
    <name evidence="1" type="ORF">LCGC14_2125860</name>
</gene>
<evidence type="ECO:0000313" key="1">
    <source>
        <dbReference type="EMBL" id="KKL68349.1"/>
    </source>
</evidence>
<evidence type="ECO:0008006" key="2">
    <source>
        <dbReference type="Google" id="ProtNLM"/>
    </source>
</evidence>
<proteinExistence type="predicted"/>
<reference evidence="1" key="1">
    <citation type="journal article" date="2015" name="Nature">
        <title>Complex archaea that bridge the gap between prokaryotes and eukaryotes.</title>
        <authorList>
            <person name="Spang A."/>
            <person name="Saw J.H."/>
            <person name="Jorgensen S.L."/>
            <person name="Zaremba-Niedzwiedzka K."/>
            <person name="Martijn J."/>
            <person name="Lind A.E."/>
            <person name="van Eijk R."/>
            <person name="Schleper C."/>
            <person name="Guy L."/>
            <person name="Ettema T.J."/>
        </authorList>
    </citation>
    <scope>NUCLEOTIDE SEQUENCE</scope>
</reference>
<sequence>MSVQAISWVFECSESESGYRLVMLAIANHTDARGENAWPAIATIAREARLSDRQVQRALPRLVRLGELEVVYRSGRHLTNQYRLPKMAQSSLFAQPVEKTVEKRLRKRGVTICHP</sequence>
<comment type="caution">
    <text evidence="1">The sequence shown here is derived from an EMBL/GenBank/DDBJ whole genome shotgun (WGS) entry which is preliminary data.</text>
</comment>
<dbReference type="Pfam" id="PF13730">
    <property type="entry name" value="HTH_36"/>
    <property type="match status" value="1"/>
</dbReference>